<gene>
    <name evidence="2" type="ORF">PHATRDRAFT_39150</name>
</gene>
<evidence type="ECO:0000313" key="3">
    <source>
        <dbReference type="Proteomes" id="UP000000759"/>
    </source>
</evidence>
<dbReference type="HOGENOM" id="CLU_1104554_0_0_1"/>
<dbReference type="EMBL" id="CM000620">
    <property type="protein sequence ID" value="EEC45443.1"/>
    <property type="molecule type" value="Genomic_DNA"/>
</dbReference>
<protein>
    <recommendedName>
        <fullName evidence="4">Transmembrane protein</fullName>
    </recommendedName>
</protein>
<dbReference type="RefSeq" id="XP_002183225.1">
    <property type="nucleotide sequence ID" value="XM_002183189.1"/>
</dbReference>
<reference evidence="2 3" key="1">
    <citation type="journal article" date="2008" name="Nature">
        <title>The Phaeodactylum genome reveals the evolutionary history of diatom genomes.</title>
        <authorList>
            <person name="Bowler C."/>
            <person name="Allen A.E."/>
            <person name="Badger J.H."/>
            <person name="Grimwood J."/>
            <person name="Jabbari K."/>
            <person name="Kuo A."/>
            <person name="Maheswari U."/>
            <person name="Martens C."/>
            <person name="Maumus F."/>
            <person name="Otillar R.P."/>
            <person name="Rayko E."/>
            <person name="Salamov A."/>
            <person name="Vandepoele K."/>
            <person name="Beszteri B."/>
            <person name="Gruber A."/>
            <person name="Heijde M."/>
            <person name="Katinka M."/>
            <person name="Mock T."/>
            <person name="Valentin K."/>
            <person name="Verret F."/>
            <person name="Berges J.A."/>
            <person name="Brownlee C."/>
            <person name="Cadoret J.P."/>
            <person name="Chiovitti A."/>
            <person name="Choi C.J."/>
            <person name="Coesel S."/>
            <person name="De Martino A."/>
            <person name="Detter J.C."/>
            <person name="Durkin C."/>
            <person name="Falciatore A."/>
            <person name="Fournet J."/>
            <person name="Haruta M."/>
            <person name="Huysman M.J."/>
            <person name="Jenkins B.D."/>
            <person name="Jiroutova K."/>
            <person name="Jorgensen R.E."/>
            <person name="Joubert Y."/>
            <person name="Kaplan A."/>
            <person name="Kroger N."/>
            <person name="Kroth P.G."/>
            <person name="La Roche J."/>
            <person name="Lindquist E."/>
            <person name="Lommer M."/>
            <person name="Martin-Jezequel V."/>
            <person name="Lopez P.J."/>
            <person name="Lucas S."/>
            <person name="Mangogna M."/>
            <person name="McGinnis K."/>
            <person name="Medlin L.K."/>
            <person name="Montsant A."/>
            <person name="Oudot-Le Secq M.P."/>
            <person name="Napoli C."/>
            <person name="Obornik M."/>
            <person name="Parker M.S."/>
            <person name="Petit J.L."/>
            <person name="Porcel B.M."/>
            <person name="Poulsen N."/>
            <person name="Robison M."/>
            <person name="Rychlewski L."/>
            <person name="Rynearson T.A."/>
            <person name="Schmutz J."/>
            <person name="Shapiro H."/>
            <person name="Siaut M."/>
            <person name="Stanley M."/>
            <person name="Sussman M.R."/>
            <person name="Taylor A.R."/>
            <person name="Vardi A."/>
            <person name="von Dassow P."/>
            <person name="Vyverman W."/>
            <person name="Willis A."/>
            <person name="Wyrwicz L.S."/>
            <person name="Rokhsar D.S."/>
            <person name="Weissenbach J."/>
            <person name="Armbrust E.V."/>
            <person name="Green B.R."/>
            <person name="Van de Peer Y."/>
            <person name="Grigoriev I.V."/>
        </authorList>
    </citation>
    <scope>NUCLEOTIDE SEQUENCE [LARGE SCALE GENOMIC DNA]</scope>
    <source>
        <strain evidence="2 3">CCAP 1055/1</strain>
    </source>
</reference>
<dbReference type="AlphaFoldDB" id="B7G7Y5"/>
<keyword evidence="1" id="KW-0812">Transmembrane</keyword>
<keyword evidence="1" id="KW-1133">Transmembrane helix</keyword>
<evidence type="ECO:0000256" key="1">
    <source>
        <dbReference type="SAM" id="Phobius"/>
    </source>
</evidence>
<keyword evidence="3" id="KW-1185">Reference proteome</keyword>
<feature type="transmembrane region" description="Helical" evidence="1">
    <location>
        <begin position="233"/>
        <end position="258"/>
    </location>
</feature>
<evidence type="ECO:0000313" key="2">
    <source>
        <dbReference type="EMBL" id="EEC45443.1"/>
    </source>
</evidence>
<keyword evidence="1" id="KW-0472">Membrane</keyword>
<sequence>MCKYSIIQITSKNRRKPILRLVLFTLLPASCIDFGRVDAFLVVGQVPVVSMVRTPSSAWDFSNFARQERRSLDYEQLPTLHVASNESKNDFNVTTTKERAAKMDNFVTNEDERKRDKVDTRIKRQAIDRVWIADRSLWTADVLGMAVACQLLGLVDAVTAQDFVTNGGWFQPITVQSSTTTLPTLVQRFSVNTVVWTMAATVLPLLPTAASGTRPEYYGEMMLQESLWNTRKIFVLVLVVFVLLRVTLDVGVVAFLMVTGTAHDLPSELQLRMLETLRECYFVGLAMATTRSAMHELYSTRR</sequence>
<reference evidence="3" key="2">
    <citation type="submission" date="2008-08" db="EMBL/GenBank/DDBJ databases">
        <authorList>
            <consortium name="Diatom Consortium"/>
            <person name="Grigoriev I."/>
            <person name="Grimwood J."/>
            <person name="Kuo A."/>
            <person name="Otillar R.P."/>
            <person name="Salamov A."/>
            <person name="Detter J.C."/>
            <person name="Lindquist E."/>
            <person name="Shapiro H."/>
            <person name="Lucas S."/>
            <person name="Glavina del Rio T."/>
            <person name="Pitluck S."/>
            <person name="Rokhsar D."/>
            <person name="Bowler C."/>
        </authorList>
    </citation>
    <scope>GENOME REANNOTATION</scope>
    <source>
        <strain evidence="3">CCAP 1055/1</strain>
    </source>
</reference>
<dbReference type="Proteomes" id="UP000000759">
    <property type="component" value="Chromosome 18"/>
</dbReference>
<proteinExistence type="predicted"/>
<name>B7G7Y5_PHATC</name>
<dbReference type="InParanoid" id="B7G7Y5"/>
<dbReference type="KEGG" id="pti:PHATRDRAFT_39150"/>
<organism evidence="2 3">
    <name type="scientific">Phaeodactylum tricornutum (strain CCAP 1055/1)</name>
    <dbReference type="NCBI Taxonomy" id="556484"/>
    <lineage>
        <taxon>Eukaryota</taxon>
        <taxon>Sar</taxon>
        <taxon>Stramenopiles</taxon>
        <taxon>Ochrophyta</taxon>
        <taxon>Bacillariophyta</taxon>
        <taxon>Bacillariophyceae</taxon>
        <taxon>Bacillariophycidae</taxon>
        <taxon>Naviculales</taxon>
        <taxon>Phaeodactylaceae</taxon>
        <taxon>Phaeodactylum</taxon>
    </lineage>
</organism>
<accession>B7G7Y5</accession>
<evidence type="ECO:0008006" key="4">
    <source>
        <dbReference type="Google" id="ProtNLM"/>
    </source>
</evidence>
<feature type="transmembrane region" description="Helical" evidence="1">
    <location>
        <begin position="194"/>
        <end position="212"/>
    </location>
</feature>
<dbReference type="GeneID" id="7194888"/>
<dbReference type="PaxDb" id="2850-Phatr39150"/>